<dbReference type="CDD" id="cd05233">
    <property type="entry name" value="SDR_c"/>
    <property type="match status" value="1"/>
</dbReference>
<dbReference type="PANTHER" id="PTHR24321:SF8">
    <property type="entry name" value="ESTRADIOL 17-BETA-DEHYDROGENASE 8-RELATED"/>
    <property type="match status" value="1"/>
</dbReference>
<proteinExistence type="inferred from homology"/>
<keyword evidence="3" id="KW-1133">Transmembrane helix</keyword>
<evidence type="ECO:0000256" key="3">
    <source>
        <dbReference type="SAM" id="Phobius"/>
    </source>
</evidence>
<dbReference type="InterPro" id="IPR002347">
    <property type="entry name" value="SDR_fam"/>
</dbReference>
<dbReference type="NCBIfam" id="NF005559">
    <property type="entry name" value="PRK07231.1"/>
    <property type="match status" value="1"/>
</dbReference>
<evidence type="ECO:0000256" key="1">
    <source>
        <dbReference type="ARBA" id="ARBA00006484"/>
    </source>
</evidence>
<dbReference type="EMBL" id="VOSL01000025">
    <property type="protein sequence ID" value="TXD39846.1"/>
    <property type="molecule type" value="Genomic_DNA"/>
</dbReference>
<evidence type="ECO:0000313" key="5">
    <source>
        <dbReference type="Proteomes" id="UP000321046"/>
    </source>
</evidence>
<dbReference type="InterPro" id="IPR036291">
    <property type="entry name" value="NAD(P)-bd_dom_sf"/>
</dbReference>
<sequence length="251" mass="26137">MKSLSGKVAVITGASRGIGQACAEIFASKGAKVVVSDLPDTGGEEVVEAIERAGGSARFVACDVTDSEQVAALMSAAVDAFGNLDIGVNNAGIGGAQKPTHDYTLEEWQQVLNVNLTGPFLCMKHQLRHMVRARSGAIVNVASILGAVGFAMAPAYVAAKHGLVGLTKTAALEYSHYGVRINAIGPGFVDTPLIQKIKDDESTYEAIVGAHPIGRIARPEEVARMAAFLASDEASFVTGGYYPVDGGYLAR</sequence>
<reference evidence="4 5" key="1">
    <citation type="submission" date="2019-08" db="EMBL/GenBank/DDBJ databases">
        <title>Bradymonadales sp. TMQ2.</title>
        <authorList>
            <person name="Liang Q."/>
        </authorList>
    </citation>
    <scope>NUCLEOTIDE SEQUENCE [LARGE SCALE GENOMIC DNA]</scope>
    <source>
        <strain evidence="4 5">TMQ2</strain>
    </source>
</reference>
<dbReference type="PANTHER" id="PTHR24321">
    <property type="entry name" value="DEHYDROGENASES, SHORT CHAIN"/>
    <property type="match status" value="1"/>
</dbReference>
<evidence type="ECO:0000256" key="2">
    <source>
        <dbReference type="ARBA" id="ARBA00023002"/>
    </source>
</evidence>
<dbReference type="InterPro" id="IPR020904">
    <property type="entry name" value="Sc_DH/Rdtase_CS"/>
</dbReference>
<accession>A0A5C6XLA9</accession>
<dbReference type="AlphaFoldDB" id="A0A5C6XLA9"/>
<comment type="similarity">
    <text evidence="1">Belongs to the short-chain dehydrogenases/reductases (SDR) family.</text>
</comment>
<keyword evidence="3" id="KW-0812">Transmembrane</keyword>
<dbReference type="FunFam" id="3.40.50.720:FF:000084">
    <property type="entry name" value="Short-chain dehydrogenase reductase"/>
    <property type="match status" value="1"/>
</dbReference>
<dbReference type="PRINTS" id="PR00080">
    <property type="entry name" value="SDRFAMILY"/>
</dbReference>
<comment type="caution">
    <text evidence="4">The sequence shown here is derived from an EMBL/GenBank/DDBJ whole genome shotgun (WGS) entry which is preliminary data.</text>
</comment>
<dbReference type="SUPFAM" id="SSF51735">
    <property type="entry name" value="NAD(P)-binding Rossmann-fold domains"/>
    <property type="match status" value="1"/>
</dbReference>
<name>A0A5C6XLA9_9DELT</name>
<protein>
    <submittedName>
        <fullName evidence="4">SDR family oxidoreductase</fullName>
    </submittedName>
</protein>
<dbReference type="Pfam" id="PF13561">
    <property type="entry name" value="adh_short_C2"/>
    <property type="match status" value="1"/>
</dbReference>
<dbReference type="PROSITE" id="PS00061">
    <property type="entry name" value="ADH_SHORT"/>
    <property type="match status" value="1"/>
</dbReference>
<dbReference type="RefSeq" id="WP_146973625.1">
    <property type="nucleotide sequence ID" value="NZ_VOSL01000025.1"/>
</dbReference>
<dbReference type="GO" id="GO:0016491">
    <property type="term" value="F:oxidoreductase activity"/>
    <property type="evidence" value="ECO:0007669"/>
    <property type="project" value="UniProtKB-KW"/>
</dbReference>
<keyword evidence="3" id="KW-0472">Membrane</keyword>
<dbReference type="NCBIfam" id="NF009466">
    <property type="entry name" value="PRK12826.1-2"/>
    <property type="match status" value="1"/>
</dbReference>
<organism evidence="4 5">
    <name type="scientific">Lujinxingia vulgaris</name>
    <dbReference type="NCBI Taxonomy" id="2600176"/>
    <lineage>
        <taxon>Bacteria</taxon>
        <taxon>Deltaproteobacteria</taxon>
        <taxon>Bradymonadales</taxon>
        <taxon>Lujinxingiaceae</taxon>
        <taxon>Lujinxingia</taxon>
    </lineage>
</organism>
<feature type="transmembrane region" description="Helical" evidence="3">
    <location>
        <begin position="137"/>
        <end position="159"/>
    </location>
</feature>
<dbReference type="OrthoDB" id="5354363at2"/>
<evidence type="ECO:0000313" key="4">
    <source>
        <dbReference type="EMBL" id="TXD39846.1"/>
    </source>
</evidence>
<dbReference type="Gene3D" id="3.40.50.720">
    <property type="entry name" value="NAD(P)-binding Rossmann-like Domain"/>
    <property type="match status" value="1"/>
</dbReference>
<dbReference type="PRINTS" id="PR00081">
    <property type="entry name" value="GDHRDH"/>
</dbReference>
<keyword evidence="2" id="KW-0560">Oxidoreductase</keyword>
<dbReference type="Proteomes" id="UP000321046">
    <property type="component" value="Unassembled WGS sequence"/>
</dbReference>
<gene>
    <name evidence="4" type="ORF">FRC96_06130</name>
</gene>